<name>A0A3B0XTV4_9ZZZZ</name>
<protein>
    <recommendedName>
        <fullName evidence="2">UspA domain-containing protein</fullName>
    </recommendedName>
</protein>
<gene>
    <name evidence="1" type="ORF">MNBD_GAMMA09-2282</name>
</gene>
<dbReference type="AlphaFoldDB" id="A0A3B0XTV4"/>
<reference evidence="1" key="1">
    <citation type="submission" date="2018-06" db="EMBL/GenBank/DDBJ databases">
        <authorList>
            <person name="Zhirakovskaya E."/>
        </authorList>
    </citation>
    <scope>NUCLEOTIDE SEQUENCE</scope>
</reference>
<dbReference type="EMBL" id="UOFI01000101">
    <property type="protein sequence ID" value="VAW67573.1"/>
    <property type="molecule type" value="Genomic_DNA"/>
</dbReference>
<sequence length="286" mass="33154">MSNIDQFESLFRSAIRDVYEYRKLSFKHPLIVTDLQGQADMDFINQVKLFSQTTDIAGNGEWHYLNKDDFFSTSELLNAVEALKPDLIFTYRNMHSEAWKYPHSLGEHLDVLIQKTDVPVFIMPHPTAGYAHDHAMKNCDVVMALTDHLSNDHELVNHAVYFTQNKGTLYLGHIEDVDIFNRYIEAISRIQTINTDEAREEIAKELLKQPESYINSVIEHLSEKSLDMRVISEVSFGHHLTEFRKRIDDYRVDLLVMNAKDSQQMAMHGLAYPLAIELRQIPLLMI</sequence>
<evidence type="ECO:0000313" key="1">
    <source>
        <dbReference type="EMBL" id="VAW67573.1"/>
    </source>
</evidence>
<dbReference type="Gene3D" id="3.40.50.12370">
    <property type="match status" value="1"/>
</dbReference>
<accession>A0A3B0XTV4</accession>
<evidence type="ECO:0008006" key="2">
    <source>
        <dbReference type="Google" id="ProtNLM"/>
    </source>
</evidence>
<organism evidence="1">
    <name type="scientific">hydrothermal vent metagenome</name>
    <dbReference type="NCBI Taxonomy" id="652676"/>
    <lineage>
        <taxon>unclassified sequences</taxon>
        <taxon>metagenomes</taxon>
        <taxon>ecological metagenomes</taxon>
    </lineage>
</organism>
<proteinExistence type="predicted"/>